<proteinExistence type="predicted"/>
<dbReference type="OrthoDB" id="5243838at2"/>
<dbReference type="PANTHER" id="PTHR43646">
    <property type="entry name" value="GLYCOSYLTRANSFERASE"/>
    <property type="match status" value="1"/>
</dbReference>
<dbReference type="SUPFAM" id="SSF53448">
    <property type="entry name" value="Nucleotide-diphospho-sugar transferases"/>
    <property type="match status" value="1"/>
</dbReference>
<reference evidence="8 9" key="1">
    <citation type="journal article" date="2018" name="Syst. Appl. Microbiol.">
        <title>Abditibacterium utsteinense sp. nov., the first cultivated member of candidate phylum FBP, isolated from ice-free Antarctic soil samples.</title>
        <authorList>
            <person name="Tahon G."/>
            <person name="Tytgat B."/>
            <person name="Lebbe L."/>
            <person name="Carlier A."/>
            <person name="Willems A."/>
        </authorList>
    </citation>
    <scope>NUCLEOTIDE SEQUENCE [LARGE SCALE GENOMIC DNA]</scope>
    <source>
        <strain evidence="8 9">LMG 29911</strain>
    </source>
</reference>
<dbReference type="Proteomes" id="UP000237684">
    <property type="component" value="Unassembled WGS sequence"/>
</dbReference>
<evidence type="ECO:0000256" key="5">
    <source>
        <dbReference type="ARBA" id="ARBA00023136"/>
    </source>
</evidence>
<protein>
    <submittedName>
        <fullName evidence="8">Glycosyltransferase involved in cell wall bisynthesis</fullName>
    </submittedName>
</protein>
<dbReference type="InterPro" id="IPR001173">
    <property type="entry name" value="Glyco_trans_2-like"/>
</dbReference>
<comment type="caution">
    <text evidence="8">The sequence shown here is derived from an EMBL/GenBank/DDBJ whole genome shotgun (WGS) entry which is preliminary data.</text>
</comment>
<dbReference type="RefSeq" id="WP_106381110.1">
    <property type="nucleotide sequence ID" value="NZ_NIGF01000023.1"/>
</dbReference>
<evidence type="ECO:0000256" key="4">
    <source>
        <dbReference type="ARBA" id="ARBA00022679"/>
    </source>
</evidence>
<dbReference type="AlphaFoldDB" id="A0A2S8SPJ6"/>
<feature type="transmembrane region" description="Helical" evidence="6">
    <location>
        <begin position="208"/>
        <end position="226"/>
    </location>
</feature>
<dbReference type="Gene3D" id="3.90.550.10">
    <property type="entry name" value="Spore Coat Polysaccharide Biosynthesis Protein SpsA, Chain A"/>
    <property type="match status" value="1"/>
</dbReference>
<keyword evidence="2" id="KW-1003">Cell membrane</keyword>
<keyword evidence="6" id="KW-0812">Transmembrane</keyword>
<dbReference type="InterPro" id="IPR029044">
    <property type="entry name" value="Nucleotide-diphossugar_trans"/>
</dbReference>
<accession>A0A2S8SPJ6</accession>
<gene>
    <name evidence="8" type="ORF">B1R32_1239</name>
</gene>
<dbReference type="GO" id="GO:0005886">
    <property type="term" value="C:plasma membrane"/>
    <property type="evidence" value="ECO:0007669"/>
    <property type="project" value="UniProtKB-SubCell"/>
</dbReference>
<dbReference type="GO" id="GO:0016757">
    <property type="term" value="F:glycosyltransferase activity"/>
    <property type="evidence" value="ECO:0007669"/>
    <property type="project" value="UniProtKB-KW"/>
</dbReference>
<feature type="domain" description="Glycosyltransferase 2-like" evidence="7">
    <location>
        <begin position="5"/>
        <end position="130"/>
    </location>
</feature>
<dbReference type="InParanoid" id="A0A2S8SPJ6"/>
<evidence type="ECO:0000313" key="8">
    <source>
        <dbReference type="EMBL" id="PQV62725.1"/>
    </source>
</evidence>
<keyword evidence="3" id="KW-0328">Glycosyltransferase</keyword>
<name>A0A2S8SPJ6_9BACT</name>
<keyword evidence="9" id="KW-1185">Reference proteome</keyword>
<evidence type="ECO:0000256" key="2">
    <source>
        <dbReference type="ARBA" id="ARBA00022475"/>
    </source>
</evidence>
<dbReference type="EMBL" id="NIGF01000023">
    <property type="protein sequence ID" value="PQV62725.1"/>
    <property type="molecule type" value="Genomic_DNA"/>
</dbReference>
<evidence type="ECO:0000256" key="1">
    <source>
        <dbReference type="ARBA" id="ARBA00004236"/>
    </source>
</evidence>
<evidence type="ECO:0000313" key="9">
    <source>
        <dbReference type="Proteomes" id="UP000237684"/>
    </source>
</evidence>
<organism evidence="8 9">
    <name type="scientific">Abditibacterium utsteinense</name>
    <dbReference type="NCBI Taxonomy" id="1960156"/>
    <lineage>
        <taxon>Bacteria</taxon>
        <taxon>Pseudomonadati</taxon>
        <taxon>Abditibacteriota</taxon>
        <taxon>Abditibacteriia</taxon>
        <taxon>Abditibacteriales</taxon>
        <taxon>Abditibacteriaceae</taxon>
        <taxon>Abditibacterium</taxon>
    </lineage>
</organism>
<sequence length="243" mass="27442">MLSISVVIPTLNEAARLPALLEKLAIQTLTAQEIWVCDGNSSDQTAQIARDFQSRLPSVRLIECERGTARQRNCGARRAGAELLVFLDADDAPPPDFLWNVARSYQKIPFSIACPWFVARDAGLFVRAIYLGFNLSFWLSQSTFRMGSGVCLICPREKFLTCGGFDESLYLGEDIHLIRKLCPRHGLHRHLLIPLETSGRRFHTDGSLRLLGFYTLISPLILLGLWKPLQKMKYRAAPYHKNP</sequence>
<dbReference type="Pfam" id="PF00535">
    <property type="entry name" value="Glycos_transf_2"/>
    <property type="match status" value="1"/>
</dbReference>
<evidence type="ECO:0000256" key="3">
    <source>
        <dbReference type="ARBA" id="ARBA00022676"/>
    </source>
</evidence>
<keyword evidence="4 8" id="KW-0808">Transferase</keyword>
<evidence type="ECO:0000256" key="6">
    <source>
        <dbReference type="SAM" id="Phobius"/>
    </source>
</evidence>
<keyword evidence="5 6" id="KW-0472">Membrane</keyword>
<dbReference type="PANTHER" id="PTHR43646:SF2">
    <property type="entry name" value="GLYCOSYLTRANSFERASE 2-LIKE DOMAIN-CONTAINING PROTEIN"/>
    <property type="match status" value="1"/>
</dbReference>
<comment type="subcellular location">
    <subcellularLocation>
        <location evidence="1">Cell membrane</location>
    </subcellularLocation>
</comment>
<evidence type="ECO:0000259" key="7">
    <source>
        <dbReference type="Pfam" id="PF00535"/>
    </source>
</evidence>
<keyword evidence="6" id="KW-1133">Transmembrane helix</keyword>